<evidence type="ECO:0000313" key="3">
    <source>
        <dbReference type="EMBL" id="KAK6359157.1"/>
    </source>
</evidence>
<organism evidence="3 4">
    <name type="scientific">Orbilia brochopaga</name>
    <dbReference type="NCBI Taxonomy" id="3140254"/>
    <lineage>
        <taxon>Eukaryota</taxon>
        <taxon>Fungi</taxon>
        <taxon>Dikarya</taxon>
        <taxon>Ascomycota</taxon>
        <taxon>Pezizomycotina</taxon>
        <taxon>Orbiliomycetes</taxon>
        <taxon>Orbiliales</taxon>
        <taxon>Orbiliaceae</taxon>
        <taxon>Orbilia</taxon>
    </lineage>
</organism>
<reference evidence="3 4" key="1">
    <citation type="submission" date="2019-10" db="EMBL/GenBank/DDBJ databases">
        <authorList>
            <person name="Palmer J.M."/>
        </authorList>
    </citation>
    <scope>NUCLEOTIDE SEQUENCE [LARGE SCALE GENOMIC DNA]</scope>
    <source>
        <strain evidence="3 4">TWF696</strain>
    </source>
</reference>
<name>A0AAV9VAY3_9PEZI</name>
<sequence>MYPRWKLRNSRAPTPVRAPDIKNANIIVLGLTQNGKSSFIESVLDYSGSTPLAPSRPATGRGTHSETKDVSTYPVQVNIKRFITKKNGQRVDVTYDSTGSIVTMTYDDNDQLLKREAEPLEWVQRIHPTTKKRRNVVQNLKMSPWERLEGLEPQEPSESGCKFRLNMIDTPGLSDSAGIRKQIEEFKRTGMSAAEAEKAAYQASRNLVDEAHRLKIIKAISNTPVIHGVCLVIQRVKVFGDELAQLKLFVDMFRSAGLAVNYYIIHTKFTHTTMFQAAGLSRIREAEEFFGIQAKHYFINNKPDRSGDEPLSAYFADRILSNFFFDVYEASGVQVRDLKFRKTDTSIDEDLASTLKSYISSLNDEDEDVQKTIKLLDADIIRSESKIESYNKEIKKWKAERAQLDTNELLVIAERTSWVDFGFWEPWPTCEFDVETRVTIRKVDTSDAGSRGQWISQSSNYGIGTKRCQVKFDSNFREKAGGTIKIYGFKRDVKADDIKTLDDDCDRVNRLLSSEQGVLSETNRKRNSSIAQRGEISEKIKSLKATIRDPIGLDYIPLSHLSESGHYLLTNDVYCMAEGYKLNTRVPAKLLPTFNFNDQEIKLELNAQDRKHQQMELLCSTVIKFLKNDFAQKSKLLNRLKAANEKIAAHLATLDSTKMPDELTAFRSKPSETLNDRELEPNLMPYLYNTYLQLRERQDSIATSINKRSRNLKEIWTNALEDISPIASDLEESMSRAKSSLQEWRLKASLHSFSRRAIDEVSNLHVNASDHSVGAFTVLKRAIEKRWHDSEAPHPFAQLYRSIAYQKLVELTATSAPAQDGAVDMDDT</sequence>
<protein>
    <recommendedName>
        <fullName evidence="5">G domain-containing protein</fullName>
    </recommendedName>
</protein>
<dbReference type="Gene3D" id="3.40.50.300">
    <property type="entry name" value="P-loop containing nucleotide triphosphate hydrolases"/>
    <property type="match status" value="1"/>
</dbReference>
<feature type="region of interest" description="Disordered" evidence="2">
    <location>
        <begin position="50"/>
        <end position="69"/>
    </location>
</feature>
<dbReference type="SUPFAM" id="SSF52540">
    <property type="entry name" value="P-loop containing nucleoside triphosphate hydrolases"/>
    <property type="match status" value="1"/>
</dbReference>
<dbReference type="EMBL" id="JAVHNQ010000001">
    <property type="protein sequence ID" value="KAK6359157.1"/>
    <property type="molecule type" value="Genomic_DNA"/>
</dbReference>
<feature type="coiled-coil region" evidence="1">
    <location>
        <begin position="623"/>
        <end position="653"/>
    </location>
</feature>
<dbReference type="Proteomes" id="UP001375240">
    <property type="component" value="Unassembled WGS sequence"/>
</dbReference>
<dbReference type="InterPro" id="IPR027417">
    <property type="entry name" value="P-loop_NTPase"/>
</dbReference>
<evidence type="ECO:0000313" key="4">
    <source>
        <dbReference type="Proteomes" id="UP001375240"/>
    </source>
</evidence>
<comment type="caution">
    <text evidence="3">The sequence shown here is derived from an EMBL/GenBank/DDBJ whole genome shotgun (WGS) entry which is preliminary data.</text>
</comment>
<dbReference type="AlphaFoldDB" id="A0AAV9VAY3"/>
<gene>
    <name evidence="3" type="ORF">TWF696_000325</name>
</gene>
<evidence type="ECO:0008006" key="5">
    <source>
        <dbReference type="Google" id="ProtNLM"/>
    </source>
</evidence>
<feature type="coiled-coil region" evidence="1">
    <location>
        <begin position="373"/>
        <end position="407"/>
    </location>
</feature>
<evidence type="ECO:0000256" key="2">
    <source>
        <dbReference type="SAM" id="MobiDB-lite"/>
    </source>
</evidence>
<proteinExistence type="predicted"/>
<accession>A0AAV9VAY3</accession>
<keyword evidence="4" id="KW-1185">Reference proteome</keyword>
<keyword evidence="1" id="KW-0175">Coiled coil</keyword>
<evidence type="ECO:0000256" key="1">
    <source>
        <dbReference type="SAM" id="Coils"/>
    </source>
</evidence>